<name>A0A1Y5Q3H2_9GAMM</name>
<feature type="transmembrane region" description="Helical" evidence="1">
    <location>
        <begin position="20"/>
        <end position="38"/>
    </location>
</feature>
<evidence type="ECO:0000313" key="2">
    <source>
        <dbReference type="EMBL" id="SBV36800.1"/>
    </source>
</evidence>
<keyword evidence="1" id="KW-1133">Transmembrane helix</keyword>
<dbReference type="InterPro" id="IPR012902">
    <property type="entry name" value="N_methyl_site"/>
</dbReference>
<protein>
    <recommendedName>
        <fullName evidence="3">Prepilin-type N-terminal cleavage/methylation domain-containing protein</fullName>
    </recommendedName>
</protein>
<dbReference type="PROSITE" id="PS00409">
    <property type="entry name" value="PROKAR_NTER_METHYL"/>
    <property type="match status" value="1"/>
</dbReference>
<organism evidence="2">
    <name type="scientific">uncultured Stenotrophomonas sp</name>
    <dbReference type="NCBI Taxonomy" id="165438"/>
    <lineage>
        <taxon>Bacteria</taxon>
        <taxon>Pseudomonadati</taxon>
        <taxon>Pseudomonadota</taxon>
        <taxon>Gammaproteobacteria</taxon>
        <taxon>Lysobacterales</taxon>
        <taxon>Lysobacteraceae</taxon>
        <taxon>Stenotrophomonas</taxon>
        <taxon>environmental samples</taxon>
    </lineage>
</organism>
<keyword evidence="1" id="KW-0812">Transmembrane</keyword>
<reference evidence="2" key="1">
    <citation type="submission" date="2016-03" db="EMBL/GenBank/DDBJ databases">
        <authorList>
            <person name="Ploux O."/>
        </authorList>
    </citation>
    <scope>NUCLEOTIDE SEQUENCE</scope>
    <source>
        <strain evidence="2">UC10</strain>
    </source>
</reference>
<keyword evidence="1" id="KW-0472">Membrane</keyword>
<evidence type="ECO:0000256" key="1">
    <source>
        <dbReference type="SAM" id="Phobius"/>
    </source>
</evidence>
<evidence type="ECO:0008006" key="3">
    <source>
        <dbReference type="Google" id="ProtNLM"/>
    </source>
</evidence>
<sequence>MHSATTPAPKRHRGFSLLELTVALVILGIIGILLVRWIQLQSSEHQQVVQRELLQRADDAVMGFAAIQSRLPCPDTDADGREDCGGGQAVGQLPYASIGLPDRRAATIRYGVLRRNDTLTIPEWDDKTSEKTVEADLAQAANRAQTLQVIANSKDIQAAATVRFNDNCAHLPATGVTCEDLPQLRDNGLDFCEAIRDASLLPASADFLHTRHEDAPGLMAGNVAYALAMTDRLSPAPEHTGTSLAFHSPRQPSSSDYHDKVRAIGLEQLWTRLRCGESYGAALYAHANVAAAARLATPAMHDYQEQLAIMLDLAEANVKSADAGLVTAAGQITSATAGIFDTIAETIGTLGAWNWRVAVATGGLASAVGGMIAAGVMKGLSDTYATSSKELLEEFSKTQNYPGLAGGLEEAITVDARRADMLGLYPDKTVRDTASQFDYSN</sequence>
<dbReference type="NCBIfam" id="TIGR02532">
    <property type="entry name" value="IV_pilin_GFxxxE"/>
    <property type="match status" value="1"/>
</dbReference>
<proteinExistence type="predicted"/>
<gene>
    <name evidence="2" type="ORF">STPYR_11730</name>
</gene>
<dbReference type="AlphaFoldDB" id="A0A1Y5Q3H2"/>
<dbReference type="EMBL" id="FLTS01000001">
    <property type="protein sequence ID" value="SBV36800.1"/>
    <property type="molecule type" value="Genomic_DNA"/>
</dbReference>
<accession>A0A1Y5Q3H2</accession>
<dbReference type="Pfam" id="PF07963">
    <property type="entry name" value="N_methyl"/>
    <property type="match status" value="1"/>
</dbReference>